<evidence type="ECO:0000256" key="2">
    <source>
        <dbReference type="ARBA" id="ARBA00022679"/>
    </source>
</evidence>
<dbReference type="Pfam" id="PF00294">
    <property type="entry name" value="PfkB"/>
    <property type="match status" value="1"/>
</dbReference>
<accession>A0A3B1C2Z2</accession>
<evidence type="ECO:0000256" key="1">
    <source>
        <dbReference type="ARBA" id="ARBA00010688"/>
    </source>
</evidence>
<protein>
    <submittedName>
        <fullName evidence="7">Fructokinase</fullName>
        <ecNumber evidence="7">2.7.1.4</ecNumber>
    </submittedName>
</protein>
<organism evidence="7">
    <name type="scientific">hydrothermal vent metagenome</name>
    <dbReference type="NCBI Taxonomy" id="652676"/>
    <lineage>
        <taxon>unclassified sequences</taxon>
        <taxon>metagenomes</taxon>
        <taxon>ecological metagenomes</taxon>
    </lineage>
</organism>
<keyword evidence="3" id="KW-0547">Nucleotide-binding</keyword>
<feature type="domain" description="Carbohydrate kinase PfkB" evidence="6">
    <location>
        <begin position="12"/>
        <end position="276"/>
    </location>
</feature>
<dbReference type="InterPro" id="IPR050306">
    <property type="entry name" value="PfkB_Carbo_kinase"/>
</dbReference>
<dbReference type="PANTHER" id="PTHR43085">
    <property type="entry name" value="HEXOKINASE FAMILY MEMBER"/>
    <property type="match status" value="1"/>
</dbReference>
<gene>
    <name evidence="7" type="ORF">MNBD_NITROSPINAE04-102</name>
</gene>
<proteinExistence type="inferred from homology"/>
<dbReference type="GO" id="GO:0008865">
    <property type="term" value="F:fructokinase activity"/>
    <property type="evidence" value="ECO:0007669"/>
    <property type="project" value="UniProtKB-EC"/>
</dbReference>
<dbReference type="EC" id="2.7.1.4" evidence="7"/>
<keyword evidence="4 7" id="KW-0418">Kinase</keyword>
<keyword evidence="5" id="KW-0067">ATP-binding</keyword>
<dbReference type="GO" id="GO:0005524">
    <property type="term" value="F:ATP binding"/>
    <property type="evidence" value="ECO:0007669"/>
    <property type="project" value="UniProtKB-KW"/>
</dbReference>
<evidence type="ECO:0000313" key="7">
    <source>
        <dbReference type="EMBL" id="VAX18198.1"/>
    </source>
</evidence>
<comment type="similarity">
    <text evidence="1">Belongs to the carbohydrate kinase PfkB family.</text>
</comment>
<dbReference type="InterPro" id="IPR029056">
    <property type="entry name" value="Ribokinase-like"/>
</dbReference>
<reference evidence="7" key="1">
    <citation type="submission" date="2018-06" db="EMBL/GenBank/DDBJ databases">
        <authorList>
            <person name="Zhirakovskaya E."/>
        </authorList>
    </citation>
    <scope>NUCLEOTIDE SEQUENCE</scope>
</reference>
<dbReference type="EMBL" id="UOGA01000118">
    <property type="protein sequence ID" value="VAX18198.1"/>
    <property type="molecule type" value="Genomic_DNA"/>
</dbReference>
<dbReference type="Gene3D" id="3.40.1190.20">
    <property type="match status" value="1"/>
</dbReference>
<evidence type="ECO:0000256" key="5">
    <source>
        <dbReference type="ARBA" id="ARBA00022840"/>
    </source>
</evidence>
<dbReference type="AlphaFoldDB" id="A0A3B1C2Z2"/>
<feature type="non-terminal residue" evidence="7">
    <location>
        <position position="1"/>
    </location>
</feature>
<dbReference type="InterPro" id="IPR011611">
    <property type="entry name" value="PfkB_dom"/>
</dbReference>
<sequence length="291" mass="31880">EVLFDIFPDENEVLGGAPFNVAWNLKGFGLDPLFISRVGSDKRGERVLESMRKFGMSTTSVQIDNDRPTGVVKVRMDNSGHTFDILPDQAYDYIETGSVINALENTDSALLYHGTLSIRSAVSSKTLDTLLDTIKPHVFVDVNLRAPWCDGASAKKALEKARWAKLNNEELGQTLGSCAIKEQDIEMMSEYLRSEAGLDILVVTLGEKGALLAAPDRIINSNPAPVNKIVDTVGAGDAFCSVVILGVVYGWTLDVIMDRAITFASDVCQIRGATSSDTDFYQRRIKKWKVA</sequence>
<evidence type="ECO:0000259" key="6">
    <source>
        <dbReference type="Pfam" id="PF00294"/>
    </source>
</evidence>
<dbReference type="PANTHER" id="PTHR43085:SF1">
    <property type="entry name" value="PSEUDOURIDINE KINASE-RELATED"/>
    <property type="match status" value="1"/>
</dbReference>
<evidence type="ECO:0000256" key="3">
    <source>
        <dbReference type="ARBA" id="ARBA00022741"/>
    </source>
</evidence>
<dbReference type="SUPFAM" id="SSF53613">
    <property type="entry name" value="Ribokinase-like"/>
    <property type="match status" value="1"/>
</dbReference>
<name>A0A3B1C2Z2_9ZZZZ</name>
<evidence type="ECO:0000256" key="4">
    <source>
        <dbReference type="ARBA" id="ARBA00022777"/>
    </source>
</evidence>
<keyword evidence="2 7" id="KW-0808">Transferase</keyword>